<accession>A0A0B2P612</accession>
<dbReference type="PANTHER" id="PTHR33018">
    <property type="entry name" value="OS10G0338966 PROTEIN-RELATED"/>
    <property type="match status" value="1"/>
</dbReference>
<protein>
    <recommendedName>
        <fullName evidence="1">DUF8039 domain-containing protein</fullName>
    </recommendedName>
</protein>
<gene>
    <name evidence="2" type="ORF">glysoja_044992</name>
</gene>
<dbReference type="InterPro" id="IPR058352">
    <property type="entry name" value="DUF8039"/>
</dbReference>
<dbReference type="Proteomes" id="UP000053555">
    <property type="component" value="Unassembled WGS sequence"/>
</dbReference>
<dbReference type="AlphaFoldDB" id="A0A0B2P612"/>
<dbReference type="PANTHER" id="PTHR33018:SF34">
    <property type="entry name" value="OS02G0472350 PROTEIN"/>
    <property type="match status" value="1"/>
</dbReference>
<organism evidence="2">
    <name type="scientific">Glycine soja</name>
    <name type="common">Wild soybean</name>
    <dbReference type="NCBI Taxonomy" id="3848"/>
    <lineage>
        <taxon>Eukaryota</taxon>
        <taxon>Viridiplantae</taxon>
        <taxon>Streptophyta</taxon>
        <taxon>Embryophyta</taxon>
        <taxon>Tracheophyta</taxon>
        <taxon>Spermatophyta</taxon>
        <taxon>Magnoliopsida</taxon>
        <taxon>eudicotyledons</taxon>
        <taxon>Gunneridae</taxon>
        <taxon>Pentapetalae</taxon>
        <taxon>rosids</taxon>
        <taxon>fabids</taxon>
        <taxon>Fabales</taxon>
        <taxon>Fabaceae</taxon>
        <taxon>Papilionoideae</taxon>
        <taxon>50 kb inversion clade</taxon>
        <taxon>NPAAA clade</taxon>
        <taxon>indigoferoid/millettioid clade</taxon>
        <taxon>Phaseoleae</taxon>
        <taxon>Glycine</taxon>
        <taxon>Glycine subgen. Soja</taxon>
    </lineage>
</organism>
<name>A0A0B2P612_GLYSO</name>
<evidence type="ECO:0000259" key="1">
    <source>
        <dbReference type="Pfam" id="PF26133"/>
    </source>
</evidence>
<sequence length="166" mass="18443">MGLYVQHQDSTQLAALGKIYHGASTIHCVAYADDVVRVSIDKVIDGEAEVLFSTSEIKYVRQALNTFIAWPTPLVKLVSHEDSAISPKKVVEAVNGVKDVVVHDPLRELIKCLVDIYDNPVQFVWDGGKFGIPNVDSTLFLTYADVNKITTGDKWLNIAILQLWTM</sequence>
<proteinExistence type="predicted"/>
<reference evidence="2" key="1">
    <citation type="submission" date="2014-07" db="EMBL/GenBank/DDBJ databases">
        <title>Identification of a novel salt tolerance gene in wild soybean by whole-genome sequencing.</title>
        <authorList>
            <person name="Lam H.-M."/>
            <person name="Qi X."/>
            <person name="Li M.-W."/>
            <person name="Liu X."/>
            <person name="Xie M."/>
            <person name="Ni M."/>
            <person name="Xu X."/>
        </authorList>
    </citation>
    <scope>NUCLEOTIDE SEQUENCE [LARGE SCALE GENOMIC DNA]</scope>
    <source>
        <tissue evidence="2">Root</tissue>
    </source>
</reference>
<dbReference type="Pfam" id="PF26133">
    <property type="entry name" value="DUF8039"/>
    <property type="match status" value="1"/>
</dbReference>
<evidence type="ECO:0000313" key="2">
    <source>
        <dbReference type="EMBL" id="KHN03077.1"/>
    </source>
</evidence>
<feature type="domain" description="DUF8039" evidence="1">
    <location>
        <begin position="3"/>
        <end position="77"/>
    </location>
</feature>
<dbReference type="EMBL" id="KN670035">
    <property type="protein sequence ID" value="KHN03077.1"/>
    <property type="molecule type" value="Genomic_DNA"/>
</dbReference>